<dbReference type="RefSeq" id="WP_015184212.1">
    <property type="nucleotide sequence ID" value="NC_019738.1"/>
</dbReference>
<proteinExistence type="predicted"/>
<dbReference type="EMBL" id="CP003630">
    <property type="protein sequence ID" value="AFZ20076.1"/>
    <property type="molecule type" value="Genomic_DNA"/>
</dbReference>
<dbReference type="OrthoDB" id="1489751at2"/>
<name>K9WJW0_9CYAN</name>
<dbReference type="Proteomes" id="UP000010471">
    <property type="component" value="Chromosome"/>
</dbReference>
<reference evidence="1 2" key="1">
    <citation type="submission" date="2012-06" db="EMBL/GenBank/DDBJ databases">
        <title>Finished chromosome of genome of Microcoleus sp. PCC 7113.</title>
        <authorList>
            <consortium name="US DOE Joint Genome Institute"/>
            <person name="Gugger M."/>
            <person name="Coursin T."/>
            <person name="Rippka R."/>
            <person name="Tandeau De Marsac N."/>
            <person name="Huntemann M."/>
            <person name="Wei C.-L."/>
            <person name="Han J."/>
            <person name="Detter J.C."/>
            <person name="Han C."/>
            <person name="Tapia R."/>
            <person name="Chen A."/>
            <person name="Kyrpides N."/>
            <person name="Mavromatis K."/>
            <person name="Markowitz V."/>
            <person name="Szeto E."/>
            <person name="Ivanova N."/>
            <person name="Pagani I."/>
            <person name="Pati A."/>
            <person name="Goodwin L."/>
            <person name="Nordberg H.P."/>
            <person name="Cantor M.N."/>
            <person name="Hua S.X."/>
            <person name="Woyke T."/>
            <person name="Kerfeld C.A."/>
        </authorList>
    </citation>
    <scope>NUCLEOTIDE SEQUENCE [LARGE SCALE GENOMIC DNA]</scope>
    <source>
        <strain evidence="1 2">PCC 7113</strain>
    </source>
</reference>
<evidence type="ECO:0000313" key="2">
    <source>
        <dbReference type="Proteomes" id="UP000010471"/>
    </source>
</evidence>
<dbReference type="KEGG" id="mic:Mic7113_4379"/>
<gene>
    <name evidence="1" type="ORF">Mic7113_4379</name>
</gene>
<protein>
    <submittedName>
        <fullName evidence="1">Uncharacterized protein</fullName>
    </submittedName>
</protein>
<evidence type="ECO:0000313" key="1">
    <source>
        <dbReference type="EMBL" id="AFZ20076.1"/>
    </source>
</evidence>
<sequence>MKLLSDSLTLNPDFLTSDRTLNLGDYDGCQVKIWASTPAVLWTSPLPQVTGIHVHIYKGEKKVLDDTFGQVTGLDGSSLDREKLLATMLEKVGC</sequence>
<accession>K9WJW0</accession>
<organism evidence="1 2">
    <name type="scientific">Allocoleopsis franciscana PCC 7113</name>
    <dbReference type="NCBI Taxonomy" id="1173027"/>
    <lineage>
        <taxon>Bacteria</taxon>
        <taxon>Bacillati</taxon>
        <taxon>Cyanobacteriota</taxon>
        <taxon>Cyanophyceae</taxon>
        <taxon>Coleofasciculales</taxon>
        <taxon>Coleofasciculaceae</taxon>
        <taxon>Allocoleopsis</taxon>
        <taxon>Allocoleopsis franciscana</taxon>
    </lineage>
</organism>
<keyword evidence="2" id="KW-1185">Reference proteome</keyword>
<dbReference type="HOGENOM" id="CLU_2382922_0_0_3"/>
<dbReference type="AlphaFoldDB" id="K9WJW0"/>